<dbReference type="RefSeq" id="WP_169809789.1">
    <property type="nucleotide sequence ID" value="NZ_FQXL01000012.1"/>
</dbReference>
<gene>
    <name evidence="2" type="ORF">CLMAG_08360</name>
</gene>
<evidence type="ECO:0000313" key="3">
    <source>
        <dbReference type="Proteomes" id="UP000076603"/>
    </source>
</evidence>
<dbReference type="PATRIC" id="fig|1121326.3.peg.794"/>
<organism evidence="2 3">
    <name type="scientific">Clostridium magnum DSM 2767</name>
    <dbReference type="NCBI Taxonomy" id="1121326"/>
    <lineage>
        <taxon>Bacteria</taxon>
        <taxon>Bacillati</taxon>
        <taxon>Bacillota</taxon>
        <taxon>Clostridia</taxon>
        <taxon>Eubacteriales</taxon>
        <taxon>Clostridiaceae</taxon>
        <taxon>Clostridium</taxon>
    </lineage>
</organism>
<evidence type="ECO:0000256" key="1">
    <source>
        <dbReference type="SAM" id="MobiDB-lite"/>
    </source>
</evidence>
<protein>
    <submittedName>
        <fullName evidence="2">Uncharacterized protein</fullName>
    </submittedName>
</protein>
<comment type="caution">
    <text evidence="2">The sequence shown here is derived from an EMBL/GenBank/DDBJ whole genome shotgun (WGS) entry which is preliminary data.</text>
</comment>
<dbReference type="Proteomes" id="UP000076603">
    <property type="component" value="Unassembled WGS sequence"/>
</dbReference>
<name>A0A162UDH1_9CLOT</name>
<evidence type="ECO:0000313" key="2">
    <source>
        <dbReference type="EMBL" id="KZL93785.1"/>
    </source>
</evidence>
<feature type="compositionally biased region" description="Basic and acidic residues" evidence="1">
    <location>
        <begin position="11"/>
        <end position="22"/>
    </location>
</feature>
<accession>A0A162UDH1</accession>
<dbReference type="EMBL" id="LWAE01000001">
    <property type="protein sequence ID" value="KZL93785.1"/>
    <property type="molecule type" value="Genomic_DNA"/>
</dbReference>
<feature type="compositionally biased region" description="Basic residues" evidence="1">
    <location>
        <begin position="1"/>
        <end position="10"/>
    </location>
</feature>
<reference evidence="2 3" key="1">
    <citation type="submission" date="2016-04" db="EMBL/GenBank/DDBJ databases">
        <title>Genome sequence of Clostridium magnum DSM 2767.</title>
        <authorList>
            <person name="Poehlein A."/>
            <person name="Uhlig R."/>
            <person name="Fischer R."/>
            <person name="Bahl H."/>
            <person name="Daniel R."/>
        </authorList>
    </citation>
    <scope>NUCLEOTIDE SEQUENCE [LARGE SCALE GENOMIC DNA]</scope>
    <source>
        <strain evidence="2 3">DSM 2767</strain>
    </source>
</reference>
<keyword evidence="3" id="KW-1185">Reference proteome</keyword>
<dbReference type="AlphaFoldDB" id="A0A162UDH1"/>
<dbReference type="STRING" id="1121326.CLMAG_08360"/>
<feature type="compositionally biased region" description="Basic and acidic residues" evidence="1">
    <location>
        <begin position="29"/>
        <end position="52"/>
    </location>
</feature>
<feature type="region of interest" description="Disordered" evidence="1">
    <location>
        <begin position="1"/>
        <end position="52"/>
    </location>
</feature>
<proteinExistence type="predicted"/>
<sequence>MGKFANKGHHEKAMEETKDLIDRGAGASEIRERTGLSNHEIEKAREKMEGNR</sequence>